<evidence type="ECO:0000256" key="1">
    <source>
        <dbReference type="ARBA" id="ARBA00000901"/>
    </source>
</evidence>
<gene>
    <name evidence="9 12" type="primary">hisA</name>
    <name evidence="12" type="ORF">DX908_07895</name>
</gene>
<keyword evidence="8 9" id="KW-0413">Isomerase</keyword>
<evidence type="ECO:0000256" key="2">
    <source>
        <dbReference type="ARBA" id="ARBA00004496"/>
    </source>
</evidence>
<dbReference type="NCBIfam" id="TIGR00007">
    <property type="entry name" value="1-(5-phosphoribosyl)-5-[(5-phosphoribosylamino)methylideneamino]imidazole-4-carboxamide isomerase"/>
    <property type="match status" value="1"/>
</dbReference>
<evidence type="ECO:0000256" key="7">
    <source>
        <dbReference type="ARBA" id="ARBA00023102"/>
    </source>
</evidence>
<dbReference type="InterPro" id="IPR006062">
    <property type="entry name" value="His_biosynth"/>
</dbReference>
<keyword evidence="7 9" id="KW-0368">Histidine biosynthesis</keyword>
<dbReference type="PANTHER" id="PTHR43090:SF2">
    <property type="entry name" value="1-(5-PHOSPHORIBOSYL)-5-[(5-PHOSPHORIBOSYLAMINO)METHYLIDENEAMINO] IMIDAZOLE-4-CARBOXAMIDE ISOMERASE"/>
    <property type="match status" value="1"/>
</dbReference>
<evidence type="ECO:0000256" key="4">
    <source>
        <dbReference type="ARBA" id="ARBA00009667"/>
    </source>
</evidence>
<dbReference type="UniPathway" id="UPA00031">
    <property type="reaction ID" value="UER00009"/>
</dbReference>
<keyword evidence="13" id="KW-1185">Reference proteome</keyword>
<dbReference type="Pfam" id="PF00977">
    <property type="entry name" value="His_biosynth"/>
    <property type="match status" value="1"/>
</dbReference>
<dbReference type="InterPro" id="IPR013785">
    <property type="entry name" value="Aldolase_TIM"/>
</dbReference>
<dbReference type="EMBL" id="QUQO01000001">
    <property type="protein sequence ID" value="RFB05182.1"/>
    <property type="molecule type" value="Genomic_DNA"/>
</dbReference>
<evidence type="ECO:0000256" key="6">
    <source>
        <dbReference type="ARBA" id="ARBA00022605"/>
    </source>
</evidence>
<evidence type="ECO:0000256" key="5">
    <source>
        <dbReference type="ARBA" id="ARBA00022490"/>
    </source>
</evidence>
<proteinExistence type="inferred from homology"/>
<evidence type="ECO:0000256" key="9">
    <source>
        <dbReference type="HAMAP-Rule" id="MF_01014"/>
    </source>
</evidence>
<feature type="active site" description="Proton acceptor" evidence="9">
    <location>
        <position position="10"/>
    </location>
</feature>
<comment type="similarity">
    <text evidence="4 9 10">Belongs to the HisA/HisF family.</text>
</comment>
<dbReference type="AlphaFoldDB" id="A0A371RIB4"/>
<dbReference type="RefSeq" id="WP_116391814.1">
    <property type="nucleotide sequence ID" value="NZ_QUQO01000001.1"/>
</dbReference>
<evidence type="ECO:0000256" key="11">
    <source>
        <dbReference type="RuleBase" id="RU003658"/>
    </source>
</evidence>
<organism evidence="12 13">
    <name type="scientific">Parvularcula marina</name>
    <dbReference type="NCBI Taxonomy" id="2292771"/>
    <lineage>
        <taxon>Bacteria</taxon>
        <taxon>Pseudomonadati</taxon>
        <taxon>Pseudomonadota</taxon>
        <taxon>Alphaproteobacteria</taxon>
        <taxon>Parvularculales</taxon>
        <taxon>Parvularculaceae</taxon>
        <taxon>Parvularcula</taxon>
    </lineage>
</organism>
<protein>
    <recommendedName>
        <fullName evidence="9 11">1-(5-phosphoribosyl)-5-[(5-phosphoribosylamino)methylideneamino] imidazole-4-carboxamide isomerase</fullName>
        <ecNumber evidence="9 11">5.3.1.16</ecNumber>
    </recommendedName>
    <alternativeName>
        <fullName evidence="9">Phosphoribosylformimino-5-aminoimidazole carboxamide ribotide isomerase</fullName>
    </alternativeName>
</protein>
<dbReference type="CDD" id="cd04732">
    <property type="entry name" value="HisA"/>
    <property type="match status" value="1"/>
</dbReference>
<keyword evidence="5 9" id="KW-0963">Cytoplasm</keyword>
<dbReference type="Proteomes" id="UP000264589">
    <property type="component" value="Unassembled WGS sequence"/>
</dbReference>
<comment type="caution">
    <text evidence="12">The sequence shown here is derived from an EMBL/GenBank/DDBJ whole genome shotgun (WGS) entry which is preliminary data.</text>
</comment>
<dbReference type="FunCoup" id="A0A371RIB4">
    <property type="interactions" value="461"/>
</dbReference>
<evidence type="ECO:0000313" key="13">
    <source>
        <dbReference type="Proteomes" id="UP000264589"/>
    </source>
</evidence>
<dbReference type="GO" id="GO:0000162">
    <property type="term" value="P:L-tryptophan biosynthetic process"/>
    <property type="evidence" value="ECO:0007669"/>
    <property type="project" value="TreeGrafter"/>
</dbReference>
<sequence>MTFTLWPAIDLKAGKCVRLLHGDMEKATVYGDDPAAQAKAFEESGFSHLHVVDLDGAFAGKPENADAVEDIIRTTKAKVEIGGGIRSLETVERWLSLGVSRVIIGTAAVKDPEFTELALNLFSGRIVLGIDAKDGRVATEGWDEVSDIAASDLIKRYDHTSIAAVVYTDISRDGALTGANVEATRALARETSIPVIASGGIAKAEDISDLLACRDDGVAGAILGRSLYERTIEPKNVLSLEGVT</sequence>
<keyword evidence="6 9" id="KW-0028">Amino-acid biosynthesis</keyword>
<comment type="catalytic activity">
    <reaction evidence="1 9 11">
        <text>1-(5-phospho-beta-D-ribosyl)-5-[(5-phospho-beta-D-ribosylamino)methylideneamino]imidazole-4-carboxamide = 5-[(5-phospho-1-deoxy-D-ribulos-1-ylimino)methylamino]-1-(5-phospho-beta-D-ribosyl)imidazole-4-carboxamide</text>
        <dbReference type="Rhea" id="RHEA:15469"/>
        <dbReference type="ChEBI" id="CHEBI:58435"/>
        <dbReference type="ChEBI" id="CHEBI:58525"/>
        <dbReference type="EC" id="5.3.1.16"/>
    </reaction>
</comment>
<evidence type="ECO:0000313" key="12">
    <source>
        <dbReference type="EMBL" id="RFB05182.1"/>
    </source>
</evidence>
<reference evidence="12 13" key="1">
    <citation type="submission" date="2018-08" db="EMBL/GenBank/DDBJ databases">
        <title>Parvularcula sp. SM1705, isolated from surface water of the South Sea China.</title>
        <authorList>
            <person name="Sun L."/>
        </authorList>
    </citation>
    <scope>NUCLEOTIDE SEQUENCE [LARGE SCALE GENOMIC DNA]</scope>
    <source>
        <strain evidence="12 13">SM1705</strain>
    </source>
</reference>
<dbReference type="GO" id="GO:0005737">
    <property type="term" value="C:cytoplasm"/>
    <property type="evidence" value="ECO:0007669"/>
    <property type="project" value="UniProtKB-SubCell"/>
</dbReference>
<comment type="pathway">
    <text evidence="3 9 11">Amino-acid biosynthesis; L-histidine biosynthesis; L-histidine from 5-phospho-alpha-D-ribose 1-diphosphate: step 4/9.</text>
</comment>
<dbReference type="HAMAP" id="MF_01014">
    <property type="entry name" value="HisA"/>
    <property type="match status" value="1"/>
</dbReference>
<dbReference type="InterPro" id="IPR006063">
    <property type="entry name" value="HisA_bact_arch"/>
</dbReference>
<evidence type="ECO:0000256" key="8">
    <source>
        <dbReference type="ARBA" id="ARBA00023235"/>
    </source>
</evidence>
<evidence type="ECO:0000256" key="3">
    <source>
        <dbReference type="ARBA" id="ARBA00005133"/>
    </source>
</evidence>
<dbReference type="OrthoDB" id="9807749at2"/>
<dbReference type="InterPro" id="IPR044524">
    <property type="entry name" value="Isoase_HisA-like"/>
</dbReference>
<dbReference type="Gene3D" id="3.20.20.70">
    <property type="entry name" value="Aldolase class I"/>
    <property type="match status" value="1"/>
</dbReference>
<name>A0A371RIB4_9PROT</name>
<dbReference type="InParanoid" id="A0A371RIB4"/>
<dbReference type="PANTHER" id="PTHR43090">
    <property type="entry name" value="1-(5-PHOSPHORIBOSYL)-5-[(5-PHOSPHORIBOSYLAMINO)METHYLIDENEAMINO] IMIDAZOLE-4-CARBOXAMIDE ISOMERASE"/>
    <property type="match status" value="1"/>
</dbReference>
<accession>A0A371RIB4</accession>
<dbReference type="GO" id="GO:0003949">
    <property type="term" value="F:1-(5-phosphoribosyl)-5-[(5-phosphoribosylamino)methylideneamino]imidazole-4-carboxamide isomerase activity"/>
    <property type="evidence" value="ECO:0007669"/>
    <property type="project" value="UniProtKB-UniRule"/>
</dbReference>
<dbReference type="FunFam" id="3.20.20.70:FF:000009">
    <property type="entry name" value="1-(5-phosphoribosyl)-5-[(5-phosphoribosylamino)methylideneamino] imidazole-4-carboxamide isomerase"/>
    <property type="match status" value="1"/>
</dbReference>
<dbReference type="GO" id="GO:0000105">
    <property type="term" value="P:L-histidine biosynthetic process"/>
    <property type="evidence" value="ECO:0007669"/>
    <property type="project" value="UniProtKB-UniRule"/>
</dbReference>
<dbReference type="InterPro" id="IPR011060">
    <property type="entry name" value="RibuloseP-bd_barrel"/>
</dbReference>
<feature type="active site" description="Proton donor" evidence="9">
    <location>
        <position position="131"/>
    </location>
</feature>
<dbReference type="EC" id="5.3.1.16" evidence="9 11"/>
<comment type="subcellular location">
    <subcellularLocation>
        <location evidence="2 9 11">Cytoplasm</location>
    </subcellularLocation>
</comment>
<evidence type="ECO:0000256" key="10">
    <source>
        <dbReference type="RuleBase" id="RU003657"/>
    </source>
</evidence>
<dbReference type="InterPro" id="IPR023016">
    <property type="entry name" value="HisA/PriA"/>
</dbReference>
<dbReference type="SUPFAM" id="SSF51366">
    <property type="entry name" value="Ribulose-phoshate binding barrel"/>
    <property type="match status" value="1"/>
</dbReference>